<dbReference type="OrthoDB" id="1899142at2759"/>
<sequence length="266" mass="29668">MPLSASNPIFTLVVSDTVSVVNPPKSRKALSFWVLGFEFDAKRKIYFLIKMQECEISEDRWLLGGLVQDVLKDMKIFFTHIKEYKIMKTVVMVVMDSENLEDVIDLESGTSRTSSQQEGSDNSFSRGNAKRLSVRVRSGLSGLMMSEEAVNSEQVHWMDVYGEAGRCVVLGGFGRVKRVNVSISKRNNASSILFHENKGGKKREDQGLERDIQQSFISKQALKSPSTASGGSAIGTNQDEESDKKSDHKYTFSNGSTMSGIRRFPD</sequence>
<reference evidence="2" key="2">
    <citation type="submission" date="2019-07" db="EMBL/GenBank/DDBJ databases">
        <authorList>
            <person name="Yang Y."/>
            <person name="Bocs S."/>
            <person name="Baudouin L."/>
        </authorList>
    </citation>
    <scope>NUCLEOTIDE SEQUENCE</scope>
    <source>
        <tissue evidence="2">Spear leaf of Hainan Tall coconut</tissue>
    </source>
</reference>
<name>A0A8K0HU31_COCNU</name>
<dbReference type="AlphaFoldDB" id="A0A8K0HU31"/>
<reference evidence="2" key="1">
    <citation type="journal article" date="2017" name="Gigascience">
        <title>The genome draft of coconut (Cocos nucifera).</title>
        <authorList>
            <person name="Xiao Y."/>
            <person name="Xu P."/>
            <person name="Fan H."/>
            <person name="Baudouin L."/>
            <person name="Xia W."/>
            <person name="Bocs S."/>
            <person name="Xu J."/>
            <person name="Li Q."/>
            <person name="Guo A."/>
            <person name="Zhou L."/>
            <person name="Li J."/>
            <person name="Wu Y."/>
            <person name="Ma Z."/>
            <person name="Armero A."/>
            <person name="Issali A.E."/>
            <person name="Liu N."/>
            <person name="Peng M."/>
            <person name="Yang Y."/>
        </authorList>
    </citation>
    <scope>NUCLEOTIDE SEQUENCE</scope>
    <source>
        <tissue evidence="2">Spear leaf of Hainan Tall coconut</tissue>
    </source>
</reference>
<dbReference type="Proteomes" id="UP000797356">
    <property type="component" value="Chromosome 1"/>
</dbReference>
<protein>
    <submittedName>
        <fullName evidence="2">Uncharacterized protein</fullName>
    </submittedName>
</protein>
<proteinExistence type="predicted"/>
<keyword evidence="3" id="KW-1185">Reference proteome</keyword>
<organism evidence="2 3">
    <name type="scientific">Cocos nucifera</name>
    <name type="common">Coconut palm</name>
    <dbReference type="NCBI Taxonomy" id="13894"/>
    <lineage>
        <taxon>Eukaryota</taxon>
        <taxon>Viridiplantae</taxon>
        <taxon>Streptophyta</taxon>
        <taxon>Embryophyta</taxon>
        <taxon>Tracheophyta</taxon>
        <taxon>Spermatophyta</taxon>
        <taxon>Magnoliopsida</taxon>
        <taxon>Liliopsida</taxon>
        <taxon>Arecaceae</taxon>
        <taxon>Arecoideae</taxon>
        <taxon>Cocoseae</taxon>
        <taxon>Attaleinae</taxon>
        <taxon>Cocos</taxon>
    </lineage>
</organism>
<feature type="compositionally biased region" description="Polar residues" evidence="1">
    <location>
        <begin position="217"/>
        <end position="237"/>
    </location>
</feature>
<evidence type="ECO:0000313" key="2">
    <source>
        <dbReference type="EMBL" id="KAG1326164.1"/>
    </source>
</evidence>
<comment type="caution">
    <text evidence="2">The sequence shown here is derived from an EMBL/GenBank/DDBJ whole genome shotgun (WGS) entry which is preliminary data.</text>
</comment>
<accession>A0A8K0HU31</accession>
<feature type="region of interest" description="Disordered" evidence="1">
    <location>
        <begin position="217"/>
        <end position="266"/>
    </location>
</feature>
<evidence type="ECO:0000256" key="1">
    <source>
        <dbReference type="SAM" id="MobiDB-lite"/>
    </source>
</evidence>
<evidence type="ECO:0000313" key="3">
    <source>
        <dbReference type="Proteomes" id="UP000797356"/>
    </source>
</evidence>
<dbReference type="EMBL" id="CM017872">
    <property type="protein sequence ID" value="KAG1326164.1"/>
    <property type="molecule type" value="Genomic_DNA"/>
</dbReference>
<gene>
    <name evidence="2" type="ORF">COCNU_01G000980</name>
</gene>